<accession>A0A0S6VZ72</accession>
<dbReference type="EMBL" id="DF820456">
    <property type="protein sequence ID" value="GAK50806.1"/>
    <property type="molecule type" value="Genomic_DNA"/>
</dbReference>
<gene>
    <name evidence="2" type="ORF">U14_02047</name>
</gene>
<sequence length="384" mass="41181">MKLRALFAAACAGLVVAPMAFAEVSATLGLSGDVETNTTWEYKSVDRGAGGSDDLATNSWTNEGRTRLKLTGRVKSDSGWFAAAQGDGMIATSGTTGVDDAWVQFGTSSFATKIGRYEFEKLMTKGEDVYIASAPTAPSRYEGNYMRGRFGGSAGNIGLDFKFSDTSKMQIGMVLGGQDGNETAISTSTDPDTGQVVTKVVSLPFGVNVYGIRPVFMFSGGAFTVKVGGEYGLFNAKAERTTVENVWVENKFERHRMGGAVDLSMNMKAMNFGVSGAYGQVTGKMVTGEDYNDLTQLTFFGWWKMAVAEADTLGLGASWSQAETDNVSESDGIQGYIVYIHQMPIEGLKIKFAGSYAAGTLSPEGKKDQDSDAYGVRMRINYDF</sequence>
<reference evidence="2" key="1">
    <citation type="journal article" date="2015" name="PeerJ">
        <title>First genomic representation of candidate bacterial phylum KSB3 points to enhanced environmental sensing as a trigger of wastewater bulking.</title>
        <authorList>
            <person name="Sekiguchi Y."/>
            <person name="Ohashi A."/>
            <person name="Parks D.H."/>
            <person name="Yamauchi T."/>
            <person name="Tyson G.W."/>
            <person name="Hugenholtz P."/>
        </authorList>
    </citation>
    <scope>NUCLEOTIDE SEQUENCE [LARGE SCALE GENOMIC DNA]</scope>
</reference>
<feature type="chain" id="PRO_5006631534" description="Porin" evidence="1">
    <location>
        <begin position="23"/>
        <end position="384"/>
    </location>
</feature>
<evidence type="ECO:0000256" key="1">
    <source>
        <dbReference type="SAM" id="SignalP"/>
    </source>
</evidence>
<organism evidence="2">
    <name type="scientific">Candidatus Moduliflexus flocculans</name>
    <dbReference type="NCBI Taxonomy" id="1499966"/>
    <lineage>
        <taxon>Bacteria</taxon>
        <taxon>Candidatus Moduliflexota</taxon>
        <taxon>Candidatus Moduliflexia</taxon>
        <taxon>Candidatus Moduliflexales</taxon>
        <taxon>Candidatus Moduliflexaceae</taxon>
    </lineage>
</organism>
<keyword evidence="3" id="KW-1185">Reference proteome</keyword>
<name>A0A0S6VZ72_9BACT</name>
<dbReference type="HOGENOM" id="CLU_728941_0_0_0"/>
<evidence type="ECO:0000313" key="2">
    <source>
        <dbReference type="EMBL" id="GAK50806.1"/>
    </source>
</evidence>
<evidence type="ECO:0000313" key="3">
    <source>
        <dbReference type="Proteomes" id="UP000030700"/>
    </source>
</evidence>
<feature type="signal peptide" evidence="1">
    <location>
        <begin position="1"/>
        <end position="22"/>
    </location>
</feature>
<proteinExistence type="predicted"/>
<protein>
    <recommendedName>
        <fullName evidence="4">Porin</fullName>
    </recommendedName>
</protein>
<dbReference type="Proteomes" id="UP000030700">
    <property type="component" value="Unassembled WGS sequence"/>
</dbReference>
<keyword evidence="1" id="KW-0732">Signal</keyword>
<dbReference type="AlphaFoldDB" id="A0A0S6VZ72"/>
<evidence type="ECO:0008006" key="4">
    <source>
        <dbReference type="Google" id="ProtNLM"/>
    </source>
</evidence>